<dbReference type="InterPro" id="IPR036390">
    <property type="entry name" value="WH_DNA-bd_sf"/>
</dbReference>
<dbReference type="InterPro" id="IPR036388">
    <property type="entry name" value="WH-like_DNA-bd_sf"/>
</dbReference>
<dbReference type="EMBL" id="CP049074">
    <property type="protein sequence ID" value="QKR00646.1"/>
    <property type="molecule type" value="Genomic_DNA"/>
</dbReference>
<dbReference type="InterPro" id="IPR002831">
    <property type="entry name" value="Tscrpt_reg_TrmB_N"/>
</dbReference>
<dbReference type="Pfam" id="PF01978">
    <property type="entry name" value="TrmB"/>
    <property type="match status" value="1"/>
</dbReference>
<name>A0A6N0NV16_9CREN</name>
<proteinExistence type="predicted"/>
<feature type="domain" description="Transcription regulator TrmB N-terminal" evidence="1">
    <location>
        <begin position="11"/>
        <end position="76"/>
    </location>
</feature>
<dbReference type="Gene3D" id="1.10.10.10">
    <property type="entry name" value="Winged helix-like DNA-binding domain superfamily/Winged helix DNA-binding domain"/>
    <property type="match status" value="1"/>
</dbReference>
<evidence type="ECO:0000259" key="1">
    <source>
        <dbReference type="Pfam" id="PF01978"/>
    </source>
</evidence>
<evidence type="ECO:0000313" key="3">
    <source>
        <dbReference type="Proteomes" id="UP000509301"/>
    </source>
</evidence>
<dbReference type="OrthoDB" id="30795at2157"/>
<dbReference type="RefSeq" id="WP_174631855.1">
    <property type="nucleotide sequence ID" value="NZ_CP049074.1"/>
</dbReference>
<accession>A0A6N0NV16</accession>
<dbReference type="GeneID" id="55642249"/>
<gene>
    <name evidence="2" type="ORF">GWK48_09855</name>
</gene>
<protein>
    <submittedName>
        <fullName evidence="2">TrmB family transcriptional regulator</fullName>
    </submittedName>
</protein>
<evidence type="ECO:0000313" key="2">
    <source>
        <dbReference type="EMBL" id="QKR00646.1"/>
    </source>
</evidence>
<dbReference type="Proteomes" id="UP000509301">
    <property type="component" value="Chromosome"/>
</dbReference>
<dbReference type="InterPro" id="IPR051797">
    <property type="entry name" value="TrmB-like"/>
</dbReference>
<dbReference type="KEGG" id="mten:GWK48_09855"/>
<dbReference type="PANTHER" id="PTHR34293">
    <property type="entry name" value="HTH-TYPE TRANSCRIPTIONAL REGULATOR TRMBL2"/>
    <property type="match status" value="1"/>
</dbReference>
<sequence length="236" mass="26912">MSGELEEKLVRIGFSNYESKVYSAIVSLCETKMKTLSEVSGVPYQKTYEVVSRLEKKGFVKVINSRPKRIRLVDPNLSFENYKESVINQVDEIKSEIRNAVKIKRGENPGVIQGRRQVMNFIKTRISESKTIKGVYRGIPGWLVKALERFQGDLTLVVDQGDVKRVKNLRGDIRVSDTIGAKYLIFDDEVSVIFTDESYLTVESCPGCIVHSIEHFKFSFNSSRFIYVPSEPEVVQ</sequence>
<organism evidence="2 3">
    <name type="scientific">Metallosphaera tengchongensis</name>
    <dbReference type="NCBI Taxonomy" id="1532350"/>
    <lineage>
        <taxon>Archaea</taxon>
        <taxon>Thermoproteota</taxon>
        <taxon>Thermoprotei</taxon>
        <taxon>Sulfolobales</taxon>
        <taxon>Sulfolobaceae</taxon>
        <taxon>Metallosphaera</taxon>
    </lineage>
</organism>
<dbReference type="AlphaFoldDB" id="A0A6N0NV16"/>
<keyword evidence="3" id="KW-1185">Reference proteome</keyword>
<reference evidence="2 3" key="1">
    <citation type="submission" date="2020-02" db="EMBL/GenBank/DDBJ databases">
        <title>Comparative genome analysis reveals the metabolism and evolution of the thermophilic archaeal genus Metallosphaera.</title>
        <authorList>
            <person name="Jiang C."/>
        </authorList>
    </citation>
    <scope>NUCLEOTIDE SEQUENCE [LARGE SCALE GENOMIC DNA]</scope>
    <source>
        <strain evidence="2 3">Ric-A</strain>
    </source>
</reference>
<dbReference type="SUPFAM" id="SSF46785">
    <property type="entry name" value="Winged helix' DNA-binding domain"/>
    <property type="match status" value="1"/>
</dbReference>
<dbReference type="PANTHER" id="PTHR34293:SF1">
    <property type="entry name" value="HTH-TYPE TRANSCRIPTIONAL REGULATOR TRMBL2"/>
    <property type="match status" value="1"/>
</dbReference>